<dbReference type="InterPro" id="IPR029045">
    <property type="entry name" value="ClpP/crotonase-like_dom_sf"/>
</dbReference>
<dbReference type="GO" id="GO:0006508">
    <property type="term" value="P:proteolysis"/>
    <property type="evidence" value="ECO:0007669"/>
    <property type="project" value="InterPro"/>
</dbReference>
<comment type="caution">
    <text evidence="3">The sequence shown here is derived from an EMBL/GenBank/DDBJ whole genome shotgun (WGS) entry which is preliminary data.</text>
</comment>
<dbReference type="RefSeq" id="WP_119478956.1">
    <property type="nucleotide sequence ID" value="NZ_QXML01000009.1"/>
</dbReference>
<dbReference type="EMBL" id="QXML01000009">
    <property type="protein sequence ID" value="RIW13370.1"/>
    <property type="molecule type" value="Genomic_DNA"/>
</dbReference>
<evidence type="ECO:0000313" key="3">
    <source>
        <dbReference type="EMBL" id="RIW13370.1"/>
    </source>
</evidence>
<feature type="domain" description="Tail specific protease" evidence="2">
    <location>
        <begin position="244"/>
        <end position="429"/>
    </location>
</feature>
<dbReference type="OrthoDB" id="9812068at2"/>
<dbReference type="AlphaFoldDB" id="A0A418PNS4"/>
<proteinExistence type="predicted"/>
<evidence type="ECO:0000313" key="4">
    <source>
        <dbReference type="Proteomes" id="UP000283522"/>
    </source>
</evidence>
<dbReference type="GO" id="GO:0008236">
    <property type="term" value="F:serine-type peptidase activity"/>
    <property type="evidence" value="ECO:0007669"/>
    <property type="project" value="InterPro"/>
</dbReference>
<evidence type="ECO:0000259" key="2">
    <source>
        <dbReference type="Pfam" id="PF03572"/>
    </source>
</evidence>
<dbReference type="Gene3D" id="3.90.226.10">
    <property type="entry name" value="2-enoyl-CoA Hydratase, Chain A, domain 1"/>
    <property type="match status" value="1"/>
</dbReference>
<feature type="signal peptide" evidence="1">
    <location>
        <begin position="1"/>
        <end position="20"/>
    </location>
</feature>
<dbReference type="Proteomes" id="UP000283522">
    <property type="component" value="Unassembled WGS sequence"/>
</dbReference>
<gene>
    <name evidence="3" type="ORF">D0X99_16480</name>
</gene>
<keyword evidence="4" id="KW-1185">Reference proteome</keyword>
<protein>
    <recommendedName>
        <fullName evidence="2">Tail specific protease domain-containing protein</fullName>
    </recommendedName>
</protein>
<evidence type="ECO:0000256" key="1">
    <source>
        <dbReference type="SAM" id="SignalP"/>
    </source>
</evidence>
<sequence length="449" mass="50671">MKKSILIVSLFLSILSDSLAQTSPFEKLGKEIQAEQLKNDVDVWMDWLHATHPDLSYTVKDIDHFYEEVERIKSGITAPMTVLEFWREISSLNSQLSDGHLIVGHITGGVVKDYLSKGGVFFPFEVVFDKGDLVIESKLAGEPTEFAGYTITRINNLPITDILNELTPRINGDSEKHRQVLLQRKFALLHMLFYGESKLYEVELRKGGDVKMIKANGISALPKFYHSATFDQVFSFEILDEKNAVVTVNEFGWENSKDYYDFMDSVFTTLTQRKIDHLIIDVRENGGGDDEYWMNGILKYIADQPYRWGSSYKKKILGRFRDPGEVIGTVIEGEIDTLIQPAPKLDNRFLGDVSVLVGPYTYSSAILFANTVQDYGFGRLVGEPTGGKSGQTGAIQFSSMPHSGLPMIAPRFYLVRPSGSSPLDPVKPDLMMEYDRLDSKKMLESILRK</sequence>
<reference evidence="3 4" key="1">
    <citation type="submission" date="2018-09" db="EMBL/GenBank/DDBJ databases">
        <authorList>
            <person name="Wang X."/>
            <person name="Du Z."/>
        </authorList>
    </citation>
    <scope>NUCLEOTIDE SEQUENCE [LARGE SCALE GENOMIC DNA]</scope>
    <source>
        <strain evidence="3 4">N3</strain>
    </source>
</reference>
<dbReference type="InterPro" id="IPR005151">
    <property type="entry name" value="Tail-specific_protease"/>
</dbReference>
<keyword evidence="1" id="KW-0732">Signal</keyword>
<accession>A0A418PNS4</accession>
<feature type="chain" id="PRO_5019502318" description="Tail specific protease domain-containing protein" evidence="1">
    <location>
        <begin position="21"/>
        <end position="449"/>
    </location>
</feature>
<name>A0A418PNS4_9BACT</name>
<dbReference type="SUPFAM" id="SSF52096">
    <property type="entry name" value="ClpP/crotonase"/>
    <property type="match status" value="1"/>
</dbReference>
<organism evidence="3 4">
    <name type="scientific">Algoriphagus lacus</name>
    <dbReference type="NCBI Taxonomy" id="2056311"/>
    <lineage>
        <taxon>Bacteria</taxon>
        <taxon>Pseudomonadati</taxon>
        <taxon>Bacteroidota</taxon>
        <taxon>Cytophagia</taxon>
        <taxon>Cytophagales</taxon>
        <taxon>Cyclobacteriaceae</taxon>
        <taxon>Algoriphagus</taxon>
    </lineage>
</organism>
<dbReference type="Pfam" id="PF03572">
    <property type="entry name" value="Peptidase_S41"/>
    <property type="match status" value="1"/>
</dbReference>